<keyword evidence="1" id="KW-0697">Rotamase</keyword>
<proteinExistence type="predicted"/>
<feature type="non-terminal residue" evidence="4">
    <location>
        <position position="1"/>
    </location>
</feature>
<evidence type="ECO:0000313" key="4">
    <source>
        <dbReference type="EMBL" id="GAG04324.1"/>
    </source>
</evidence>
<dbReference type="InterPro" id="IPR027304">
    <property type="entry name" value="Trigger_fact/SurA_dom_sf"/>
</dbReference>
<evidence type="ECO:0000259" key="3">
    <source>
        <dbReference type="Pfam" id="PF05698"/>
    </source>
</evidence>
<comment type="caution">
    <text evidence="4">The sequence shown here is derived from an EMBL/GenBank/DDBJ whole genome shotgun (WGS) entry which is preliminary data.</text>
</comment>
<dbReference type="InterPro" id="IPR037041">
    <property type="entry name" value="Trigger_fac_C_sf"/>
</dbReference>
<dbReference type="InterPro" id="IPR008880">
    <property type="entry name" value="Trigger_fac_C"/>
</dbReference>
<reference evidence="4" key="1">
    <citation type="journal article" date="2014" name="Front. Microbiol.">
        <title>High frequency of phylogenetically diverse reductive dehalogenase-homologous genes in deep subseafloor sedimentary metagenomes.</title>
        <authorList>
            <person name="Kawai M."/>
            <person name="Futagami T."/>
            <person name="Toyoda A."/>
            <person name="Takaki Y."/>
            <person name="Nishi S."/>
            <person name="Hori S."/>
            <person name="Arai W."/>
            <person name="Tsubouchi T."/>
            <person name="Morono Y."/>
            <person name="Uchiyama I."/>
            <person name="Ito T."/>
            <person name="Fujiyama A."/>
            <person name="Inagaki F."/>
            <person name="Takami H."/>
        </authorList>
    </citation>
    <scope>NUCLEOTIDE SEQUENCE</scope>
    <source>
        <strain evidence="4">Expedition CK06-06</strain>
    </source>
</reference>
<evidence type="ECO:0000256" key="1">
    <source>
        <dbReference type="ARBA" id="ARBA00023110"/>
    </source>
</evidence>
<accession>X0UEY5</accession>
<dbReference type="AlphaFoldDB" id="X0UEY5"/>
<dbReference type="Gene3D" id="1.10.3120.10">
    <property type="entry name" value="Trigger factor, C-terminal domain"/>
    <property type="match status" value="1"/>
</dbReference>
<keyword evidence="2" id="KW-0413">Isomerase</keyword>
<protein>
    <recommendedName>
        <fullName evidence="3">Trigger factor C-terminal domain-containing protein</fullName>
    </recommendedName>
</protein>
<organism evidence="4">
    <name type="scientific">marine sediment metagenome</name>
    <dbReference type="NCBI Taxonomy" id="412755"/>
    <lineage>
        <taxon>unclassified sequences</taxon>
        <taxon>metagenomes</taxon>
        <taxon>ecological metagenomes</taxon>
    </lineage>
</organism>
<sequence length="148" mass="16290">LSALLARAELDYPPVLVEREVDRLLQEQAGPAQQGGDLERYLQRVGKSEEELRAELRPPAEERVRRSLVLSQVAEAENITVGDAEVEAEVERLVAGAGEQADEARRLFASEQGRDALRRSLLTRKTLERLVDIASTGEAEGASSTLKE</sequence>
<dbReference type="EMBL" id="BARS01028083">
    <property type="protein sequence ID" value="GAG04324.1"/>
    <property type="molecule type" value="Genomic_DNA"/>
</dbReference>
<dbReference type="GO" id="GO:0015031">
    <property type="term" value="P:protein transport"/>
    <property type="evidence" value="ECO:0007669"/>
    <property type="project" value="InterPro"/>
</dbReference>
<name>X0UEY5_9ZZZZ</name>
<gene>
    <name evidence="4" type="ORF">S01H1_44051</name>
</gene>
<dbReference type="GO" id="GO:0006457">
    <property type="term" value="P:protein folding"/>
    <property type="evidence" value="ECO:0007669"/>
    <property type="project" value="InterPro"/>
</dbReference>
<feature type="domain" description="Trigger factor C-terminal" evidence="3">
    <location>
        <begin position="2"/>
        <end position="131"/>
    </location>
</feature>
<dbReference type="SUPFAM" id="SSF109998">
    <property type="entry name" value="Triger factor/SurA peptide-binding domain-like"/>
    <property type="match status" value="1"/>
</dbReference>
<evidence type="ECO:0000256" key="2">
    <source>
        <dbReference type="ARBA" id="ARBA00023235"/>
    </source>
</evidence>
<dbReference type="Pfam" id="PF05698">
    <property type="entry name" value="Trigger_C"/>
    <property type="match status" value="1"/>
</dbReference>
<dbReference type="GO" id="GO:0003755">
    <property type="term" value="F:peptidyl-prolyl cis-trans isomerase activity"/>
    <property type="evidence" value="ECO:0007669"/>
    <property type="project" value="UniProtKB-KW"/>
</dbReference>